<keyword evidence="2" id="KW-1185">Reference proteome</keyword>
<gene>
    <name evidence="1" type="ORF">SCHCODRAFT_233196</name>
</gene>
<dbReference type="GeneID" id="9585289"/>
<dbReference type="Proteomes" id="UP000007431">
    <property type="component" value="Unassembled WGS sequence"/>
</dbReference>
<sequence length="121" mass="13382">MPYPFPTRSPFPWNKASLPKILARDRDGALLADDVINEAMMANPVIPNFNVTQRDRWARLGFAPLSPSVGDLQQAFALEDPNGSALGSLLDATMFMFGAPGHVKRWVENLLLLITLVSRHP</sequence>
<dbReference type="EMBL" id="GL377304">
    <property type="protein sequence ID" value="EFI99339.1"/>
    <property type="molecule type" value="Genomic_DNA"/>
</dbReference>
<evidence type="ECO:0000313" key="2">
    <source>
        <dbReference type="Proteomes" id="UP000007431"/>
    </source>
</evidence>
<dbReference type="HOGENOM" id="CLU_2326321_0_0_1"/>
<dbReference type="InParanoid" id="D8PYZ3"/>
<dbReference type="OrthoDB" id="3270591at2759"/>
<dbReference type="RefSeq" id="XP_003034242.1">
    <property type="nucleotide sequence ID" value="XM_003034196.1"/>
</dbReference>
<proteinExistence type="predicted"/>
<organism evidence="2">
    <name type="scientific">Schizophyllum commune (strain H4-8 / FGSC 9210)</name>
    <name type="common">Split gill fungus</name>
    <dbReference type="NCBI Taxonomy" id="578458"/>
    <lineage>
        <taxon>Eukaryota</taxon>
        <taxon>Fungi</taxon>
        <taxon>Dikarya</taxon>
        <taxon>Basidiomycota</taxon>
        <taxon>Agaricomycotina</taxon>
        <taxon>Agaricomycetes</taxon>
        <taxon>Agaricomycetidae</taxon>
        <taxon>Agaricales</taxon>
        <taxon>Schizophyllaceae</taxon>
        <taxon>Schizophyllum</taxon>
    </lineage>
</organism>
<dbReference type="AlphaFoldDB" id="D8PYZ3"/>
<evidence type="ECO:0000313" key="1">
    <source>
        <dbReference type="EMBL" id="EFI99339.1"/>
    </source>
</evidence>
<dbReference type="KEGG" id="scm:SCHCO_02493737"/>
<dbReference type="VEuPathDB" id="FungiDB:SCHCODRAFT_02493737"/>
<accession>D8PYZ3</accession>
<name>D8PYZ3_SCHCM</name>
<reference evidence="1 2" key="1">
    <citation type="journal article" date="2010" name="Nat. Biotechnol.">
        <title>Genome sequence of the model mushroom Schizophyllum commune.</title>
        <authorList>
            <person name="Ohm R.A."/>
            <person name="de Jong J.F."/>
            <person name="Lugones L.G."/>
            <person name="Aerts A."/>
            <person name="Kothe E."/>
            <person name="Stajich J.E."/>
            <person name="de Vries R.P."/>
            <person name="Record E."/>
            <person name="Levasseur A."/>
            <person name="Baker S.E."/>
            <person name="Bartholomew K.A."/>
            <person name="Coutinho P.M."/>
            <person name="Erdmann S."/>
            <person name="Fowler T.J."/>
            <person name="Gathman A.C."/>
            <person name="Lombard V."/>
            <person name="Henrissat B."/>
            <person name="Knabe N."/>
            <person name="Kuees U."/>
            <person name="Lilly W.W."/>
            <person name="Lindquist E."/>
            <person name="Lucas S."/>
            <person name="Magnuson J.K."/>
            <person name="Piumi F."/>
            <person name="Raudaskoski M."/>
            <person name="Salamov A."/>
            <person name="Schmutz J."/>
            <person name="Schwarze F.W.M.R."/>
            <person name="vanKuyk P.A."/>
            <person name="Horton J.S."/>
            <person name="Grigoriev I.V."/>
            <person name="Woesten H.A.B."/>
        </authorList>
    </citation>
    <scope>NUCLEOTIDE SEQUENCE [LARGE SCALE GENOMIC DNA]</scope>
    <source>
        <strain evidence="2">H4-8 / FGSC 9210</strain>
    </source>
</reference>
<protein>
    <submittedName>
        <fullName evidence="1">Uncharacterized protein</fullName>
    </submittedName>
</protein>